<evidence type="ECO:0000256" key="1">
    <source>
        <dbReference type="ARBA" id="ARBA00023015"/>
    </source>
</evidence>
<dbReference type="EMBL" id="JAVLVT010000001">
    <property type="protein sequence ID" value="MDS1268897.1"/>
    <property type="molecule type" value="Genomic_DNA"/>
</dbReference>
<keyword evidence="1" id="KW-0805">Transcription regulation</keyword>
<gene>
    <name evidence="5" type="ORF">RIF23_01160</name>
</gene>
<evidence type="ECO:0000313" key="5">
    <source>
        <dbReference type="EMBL" id="MDS1268897.1"/>
    </source>
</evidence>
<evidence type="ECO:0000259" key="4">
    <source>
        <dbReference type="PROSITE" id="PS50949"/>
    </source>
</evidence>
<dbReference type="PANTHER" id="PTHR43537:SF47">
    <property type="entry name" value="REGULATORY PROTEIN GNTR HTH"/>
    <property type="match status" value="1"/>
</dbReference>
<dbReference type="SUPFAM" id="SSF46785">
    <property type="entry name" value="Winged helix' DNA-binding domain"/>
    <property type="match status" value="1"/>
</dbReference>
<accession>A0ABU2H0S1</accession>
<reference evidence="6" key="1">
    <citation type="submission" date="2023-07" db="EMBL/GenBank/DDBJ databases">
        <title>Novel species in the genus Lipingzhangella isolated from Sambhar Salt Lake.</title>
        <authorList>
            <person name="Jiya N."/>
            <person name="Kajale S."/>
            <person name="Sharma A."/>
        </authorList>
    </citation>
    <scope>NUCLEOTIDE SEQUENCE [LARGE SCALE GENOMIC DNA]</scope>
    <source>
        <strain evidence="6">LS1_29</strain>
    </source>
</reference>
<dbReference type="InterPro" id="IPR036390">
    <property type="entry name" value="WH_DNA-bd_sf"/>
</dbReference>
<dbReference type="InterPro" id="IPR011711">
    <property type="entry name" value="GntR_C"/>
</dbReference>
<dbReference type="SUPFAM" id="SSF48008">
    <property type="entry name" value="GntR ligand-binding domain-like"/>
    <property type="match status" value="1"/>
</dbReference>
<dbReference type="CDD" id="cd07377">
    <property type="entry name" value="WHTH_GntR"/>
    <property type="match status" value="1"/>
</dbReference>
<dbReference type="InterPro" id="IPR036388">
    <property type="entry name" value="WH-like_DNA-bd_sf"/>
</dbReference>
<dbReference type="PANTHER" id="PTHR43537">
    <property type="entry name" value="TRANSCRIPTIONAL REGULATOR, GNTR FAMILY"/>
    <property type="match status" value="1"/>
</dbReference>
<dbReference type="Gene3D" id="1.10.10.10">
    <property type="entry name" value="Winged helix-like DNA-binding domain superfamily/Winged helix DNA-binding domain"/>
    <property type="match status" value="1"/>
</dbReference>
<name>A0ABU2H0S1_9ACTN</name>
<sequence length="226" mass="24606">MPLASTRRTGLVDQVIAQLRAQVDSGEWAIGDRIPTESELADQLEVGRNTVREAVRALAHAGLLEIRQGAGTFVRASSELGGALRRRVERSRLRESLEVRRALELESARLAADRRTEADLAEMDHALQLAERALAEGDMTAFVEADVGLHHTIVQASHNSLLIELYGDIAQVVHETVSQAVQEHSGEHPIVDHRSLVEAIRAGDVAAATRETACYIDEGLTTMGQP</sequence>
<evidence type="ECO:0000313" key="6">
    <source>
        <dbReference type="Proteomes" id="UP001250214"/>
    </source>
</evidence>
<comment type="caution">
    <text evidence="5">The sequence shown here is derived from an EMBL/GenBank/DDBJ whole genome shotgun (WGS) entry which is preliminary data.</text>
</comment>
<dbReference type="InterPro" id="IPR008920">
    <property type="entry name" value="TF_FadR/GntR_C"/>
</dbReference>
<organism evidence="5 6">
    <name type="scientific">Lipingzhangella rawalii</name>
    <dbReference type="NCBI Taxonomy" id="2055835"/>
    <lineage>
        <taxon>Bacteria</taxon>
        <taxon>Bacillati</taxon>
        <taxon>Actinomycetota</taxon>
        <taxon>Actinomycetes</taxon>
        <taxon>Streptosporangiales</taxon>
        <taxon>Nocardiopsidaceae</taxon>
        <taxon>Lipingzhangella</taxon>
    </lineage>
</organism>
<dbReference type="PROSITE" id="PS50949">
    <property type="entry name" value="HTH_GNTR"/>
    <property type="match status" value="1"/>
</dbReference>
<protein>
    <submittedName>
        <fullName evidence="5">FadR/GntR family transcriptional regulator</fullName>
    </submittedName>
</protein>
<dbReference type="Pfam" id="PF00392">
    <property type="entry name" value="GntR"/>
    <property type="match status" value="1"/>
</dbReference>
<keyword evidence="3" id="KW-0804">Transcription</keyword>
<dbReference type="Proteomes" id="UP001250214">
    <property type="component" value="Unassembled WGS sequence"/>
</dbReference>
<dbReference type="Pfam" id="PF07729">
    <property type="entry name" value="FCD"/>
    <property type="match status" value="1"/>
</dbReference>
<dbReference type="SMART" id="SM00895">
    <property type="entry name" value="FCD"/>
    <property type="match status" value="1"/>
</dbReference>
<keyword evidence="2" id="KW-0238">DNA-binding</keyword>
<dbReference type="InterPro" id="IPR000524">
    <property type="entry name" value="Tscrpt_reg_HTH_GntR"/>
</dbReference>
<evidence type="ECO:0000256" key="3">
    <source>
        <dbReference type="ARBA" id="ARBA00023163"/>
    </source>
</evidence>
<dbReference type="RefSeq" id="WP_310910407.1">
    <property type="nucleotide sequence ID" value="NZ_JAVLVT010000001.1"/>
</dbReference>
<dbReference type="Gene3D" id="1.20.120.530">
    <property type="entry name" value="GntR ligand-binding domain-like"/>
    <property type="match status" value="1"/>
</dbReference>
<evidence type="ECO:0000256" key="2">
    <source>
        <dbReference type="ARBA" id="ARBA00023125"/>
    </source>
</evidence>
<dbReference type="SMART" id="SM00345">
    <property type="entry name" value="HTH_GNTR"/>
    <property type="match status" value="1"/>
</dbReference>
<dbReference type="PRINTS" id="PR00035">
    <property type="entry name" value="HTHGNTR"/>
</dbReference>
<keyword evidence="6" id="KW-1185">Reference proteome</keyword>
<proteinExistence type="predicted"/>
<feature type="domain" description="HTH gntR-type" evidence="4">
    <location>
        <begin position="9"/>
        <end position="77"/>
    </location>
</feature>